<dbReference type="PANTHER" id="PTHR20974">
    <property type="entry name" value="UPF0585 PROTEIN CG18661"/>
    <property type="match status" value="1"/>
</dbReference>
<keyword evidence="1" id="KW-0489">Methyltransferase</keyword>
<dbReference type="Gene3D" id="3.40.50.150">
    <property type="entry name" value="Vaccinia Virus protein VP39"/>
    <property type="match status" value="1"/>
</dbReference>
<proteinExistence type="predicted"/>
<dbReference type="InterPro" id="IPR010342">
    <property type="entry name" value="DUF938"/>
</dbReference>
<evidence type="ECO:0000313" key="1">
    <source>
        <dbReference type="EMBL" id="MBK1706179.1"/>
    </source>
</evidence>
<dbReference type="PANTHER" id="PTHR20974:SF0">
    <property type="entry name" value="UPF0585 PROTEIN CG18661"/>
    <property type="match status" value="1"/>
</dbReference>
<protein>
    <submittedName>
        <fullName evidence="1">Methylase</fullName>
    </submittedName>
</protein>
<reference evidence="1" key="2">
    <citation type="journal article" date="2020" name="Microorganisms">
        <title>Osmotic Adaptation and Compatible Solute Biosynthesis of Phototrophic Bacteria as Revealed from Genome Analyses.</title>
        <authorList>
            <person name="Imhoff J.F."/>
            <person name="Rahn T."/>
            <person name="Kunzel S."/>
            <person name="Keller A."/>
            <person name="Neulinger S.C."/>
        </authorList>
    </citation>
    <scope>NUCLEOTIDE SEQUENCE</scope>
    <source>
        <strain evidence="1">DSM 11080</strain>
    </source>
</reference>
<dbReference type="Proteomes" id="UP001296776">
    <property type="component" value="Unassembled WGS sequence"/>
</dbReference>
<dbReference type="AlphaFoldDB" id="A0AAJ0U6H6"/>
<dbReference type="EMBL" id="NRSJ01000035">
    <property type="protein sequence ID" value="MBK1706179.1"/>
    <property type="molecule type" value="Genomic_DNA"/>
</dbReference>
<dbReference type="InterPro" id="IPR029063">
    <property type="entry name" value="SAM-dependent_MTases_sf"/>
</dbReference>
<evidence type="ECO:0000313" key="2">
    <source>
        <dbReference type="Proteomes" id="UP001296776"/>
    </source>
</evidence>
<gene>
    <name evidence="1" type="ORF">CKO40_16890</name>
</gene>
<dbReference type="Pfam" id="PF06080">
    <property type="entry name" value="DUF938"/>
    <property type="match status" value="1"/>
</dbReference>
<accession>A0AAJ0U6H6</accession>
<reference evidence="1" key="1">
    <citation type="submission" date="2017-08" db="EMBL/GenBank/DDBJ databases">
        <authorList>
            <person name="Imhoff J.F."/>
            <person name="Rahn T."/>
            <person name="Kuenzel S."/>
            <person name="Neulinger S.C."/>
        </authorList>
    </citation>
    <scope>NUCLEOTIDE SEQUENCE</scope>
    <source>
        <strain evidence="1">DSM 11080</strain>
    </source>
</reference>
<keyword evidence="2" id="KW-1185">Reference proteome</keyword>
<dbReference type="GO" id="GO:0008168">
    <property type="term" value="F:methyltransferase activity"/>
    <property type="evidence" value="ECO:0007669"/>
    <property type="project" value="UniProtKB-KW"/>
</dbReference>
<dbReference type="GO" id="GO:0032259">
    <property type="term" value="P:methylation"/>
    <property type="evidence" value="ECO:0007669"/>
    <property type="project" value="UniProtKB-KW"/>
</dbReference>
<organism evidence="1 2">
    <name type="scientific">Halochromatium glycolicum</name>
    <dbReference type="NCBI Taxonomy" id="85075"/>
    <lineage>
        <taxon>Bacteria</taxon>
        <taxon>Pseudomonadati</taxon>
        <taxon>Pseudomonadota</taxon>
        <taxon>Gammaproteobacteria</taxon>
        <taxon>Chromatiales</taxon>
        <taxon>Chromatiaceae</taxon>
        <taxon>Halochromatium</taxon>
    </lineage>
</organism>
<dbReference type="SUPFAM" id="SSF53335">
    <property type="entry name" value="S-adenosyl-L-methionine-dependent methyltransferases"/>
    <property type="match status" value="1"/>
</dbReference>
<dbReference type="RefSeq" id="WP_200347630.1">
    <property type="nucleotide sequence ID" value="NZ_NRSJ01000035.1"/>
</dbReference>
<name>A0AAJ0U6H6_9GAMM</name>
<keyword evidence="1" id="KW-0808">Transferase</keyword>
<comment type="caution">
    <text evidence="1">The sequence shown here is derived from an EMBL/GenBank/DDBJ whole genome shotgun (WGS) entry which is preliminary data.</text>
</comment>
<sequence length="218" mass="23553">MQGIIDKPFSPACEENKQPILEVLKPRLIAAHSVLEIGSGTGQHAVHFAAAMPHLRWQCTDVPAHLPGIRQWLDEAKLPNLPAPLALDMETDWLAAFSGRGYDAVFSANTAHIMSLAQVERLFAGVGALLPAGGRFLLYGPFSIDGQHTSESNARFDQSLQLQNPASGVRDRRELERFAAEAGLALEEDIAMPVNNRTLVWRRLASAAAPVDGGTSGQ</sequence>